<dbReference type="Proteomes" id="UP000006461">
    <property type="component" value="Chromosome"/>
</dbReference>
<gene>
    <name evidence="1" type="ordered locus">MODMU_0437</name>
</gene>
<name>I4ER82_MODI5</name>
<protein>
    <submittedName>
        <fullName evidence="1">Uncharacterized protein</fullName>
    </submittedName>
</protein>
<organism evidence="1 2">
    <name type="scientific">Modestobacter italicus (strain DSM 44449 / CECT 9708 / BC 501)</name>
    <dbReference type="NCBI Taxonomy" id="2732864"/>
    <lineage>
        <taxon>Bacteria</taxon>
        <taxon>Bacillati</taxon>
        <taxon>Actinomycetota</taxon>
        <taxon>Actinomycetes</taxon>
        <taxon>Geodermatophilales</taxon>
        <taxon>Geodermatophilaceae</taxon>
        <taxon>Modestobacter</taxon>
    </lineage>
</organism>
<sequence>MHLNASACSAVPVPGRMCSLRAGTWEERTLEPRHSRVDIPWLFPPAPQARNDATAMRKDGSAPCRPVCVALLLYESDP</sequence>
<evidence type="ECO:0000313" key="1">
    <source>
        <dbReference type="EMBL" id="CCH85895.1"/>
    </source>
</evidence>
<reference evidence="1 2" key="1">
    <citation type="journal article" date="2012" name="J. Bacteriol.">
        <title>Genome Sequence of Radiation-Resistant Modestobacter marinus Strain BC501, a Representative Actinobacterium That Thrives on Calcareous Stone Surfaces.</title>
        <authorList>
            <person name="Normand P."/>
            <person name="Gury J."/>
            <person name="Pujic P."/>
            <person name="Chouaia B."/>
            <person name="Crotti E."/>
            <person name="Brusetti L."/>
            <person name="Daffonchio D."/>
            <person name="Vacherie B."/>
            <person name="Barbe V."/>
            <person name="Medigue C."/>
            <person name="Calteau A."/>
            <person name="Ghodhbane-Gtari F."/>
            <person name="Essoussi I."/>
            <person name="Nouioui I."/>
            <person name="Abbassi-Ghozzi I."/>
            <person name="Gtari M."/>
        </authorList>
    </citation>
    <scope>NUCLEOTIDE SEQUENCE [LARGE SCALE GENOMIC DNA]</scope>
    <source>
        <strain evidence="2">BC 501</strain>
    </source>
</reference>
<keyword evidence="2" id="KW-1185">Reference proteome</keyword>
<dbReference type="KEGG" id="mmar:MODMU_0437"/>
<proteinExistence type="predicted"/>
<dbReference type="HOGENOM" id="CLU_2618120_0_0_11"/>
<dbReference type="AlphaFoldDB" id="I4ER82"/>
<accession>I4ER82</accession>
<evidence type="ECO:0000313" key="2">
    <source>
        <dbReference type="Proteomes" id="UP000006461"/>
    </source>
</evidence>
<dbReference type="EMBL" id="FO203431">
    <property type="protein sequence ID" value="CCH85895.1"/>
    <property type="molecule type" value="Genomic_DNA"/>
</dbReference>